<proteinExistence type="predicted"/>
<evidence type="ECO:0000256" key="1">
    <source>
        <dbReference type="SAM" id="MobiDB-lite"/>
    </source>
</evidence>
<accession>A0A699YVP8</accession>
<gene>
    <name evidence="2" type="ORF">HaLaN_01867</name>
</gene>
<feature type="non-terminal residue" evidence="2">
    <location>
        <position position="1"/>
    </location>
</feature>
<evidence type="ECO:0000313" key="2">
    <source>
        <dbReference type="EMBL" id="GFH07112.1"/>
    </source>
</evidence>
<evidence type="ECO:0000313" key="3">
    <source>
        <dbReference type="Proteomes" id="UP000485058"/>
    </source>
</evidence>
<protein>
    <submittedName>
        <fullName evidence="2">Uncharacterized protein</fullName>
    </submittedName>
</protein>
<comment type="caution">
    <text evidence="2">The sequence shown here is derived from an EMBL/GenBank/DDBJ whole genome shotgun (WGS) entry which is preliminary data.</text>
</comment>
<dbReference type="EMBL" id="BLLF01000075">
    <property type="protein sequence ID" value="GFH07112.1"/>
    <property type="molecule type" value="Genomic_DNA"/>
</dbReference>
<organism evidence="2 3">
    <name type="scientific">Haematococcus lacustris</name>
    <name type="common">Green alga</name>
    <name type="synonym">Haematococcus pluvialis</name>
    <dbReference type="NCBI Taxonomy" id="44745"/>
    <lineage>
        <taxon>Eukaryota</taxon>
        <taxon>Viridiplantae</taxon>
        <taxon>Chlorophyta</taxon>
        <taxon>core chlorophytes</taxon>
        <taxon>Chlorophyceae</taxon>
        <taxon>CS clade</taxon>
        <taxon>Chlamydomonadales</taxon>
        <taxon>Haematococcaceae</taxon>
        <taxon>Haematococcus</taxon>
    </lineage>
</organism>
<feature type="region of interest" description="Disordered" evidence="1">
    <location>
        <begin position="284"/>
        <end position="304"/>
    </location>
</feature>
<dbReference type="Proteomes" id="UP000485058">
    <property type="component" value="Unassembled WGS sequence"/>
</dbReference>
<keyword evidence="3" id="KW-1185">Reference proteome</keyword>
<name>A0A699YVP8_HAELA</name>
<reference evidence="2 3" key="1">
    <citation type="submission" date="2020-02" db="EMBL/GenBank/DDBJ databases">
        <title>Draft genome sequence of Haematococcus lacustris strain NIES-144.</title>
        <authorList>
            <person name="Morimoto D."/>
            <person name="Nakagawa S."/>
            <person name="Yoshida T."/>
            <person name="Sawayama S."/>
        </authorList>
    </citation>
    <scope>NUCLEOTIDE SEQUENCE [LARGE SCALE GENOMIC DNA]</scope>
    <source>
        <strain evidence="2 3">NIES-144</strain>
    </source>
</reference>
<sequence length="304" mass="32188">MLDTQPLNGGAEPGAVVRSFLQQLPPAEPVLTPLVVGATAWAQRFDPLATELLPALKRPSLAMPPVAMASLQQLGELAMAGPNDGPLPYSAYQYMPRVIAYEPPAPPRVPQLPVLLYREFVELPVIEPTTADAIRAAIRAADQAAALIEEGQTRAVPHPDLRPEGAQLQEEEVLEQILALQVGARRVGERSAAAVAAAARSVAEADMEATTQAADAIAAAAAEAAAVEKQRKPWPPKVAPFDTTPKRPAEGGVLKYWEAEEGLVARTTDPLLRDNVVITRATLPPRLQPPLAARSAASPGLPSQ</sequence>
<dbReference type="AlphaFoldDB" id="A0A699YVP8"/>
<feature type="non-terminal residue" evidence="2">
    <location>
        <position position="304"/>
    </location>
</feature>